<name>A0A9C6X9Q9_FRAOC</name>
<dbReference type="InterPro" id="IPR006619">
    <property type="entry name" value="PGRP_domain_met/bac"/>
</dbReference>
<keyword evidence="5" id="KW-1133">Transmembrane helix</keyword>
<evidence type="ECO:0000256" key="2">
    <source>
        <dbReference type="ARBA" id="ARBA00022588"/>
    </source>
</evidence>
<accession>A0A9C6X9Q9</accession>
<sequence length="403" mass="42933">MALSAHDTAAPSNSPWPVGGGVLVAKGQVASASAAAALSDRMFDDVLHTGDDDGDVDGDGWSSPGSSDCTSLESVWSGAGGTQGADGPGVNVDKLKMVNSTAQIGNINNYKGPVTVVVTNEANNVGCVSMPAVLSPGGGLVLSAGTLEHVVSQEQLLGPTNTGSAPTTPAAETNRALKKFLRWPCVTVPVTMLVAALGLVVTVVLVSLPRADGIIELKNGVKLAKRSFWHARNPKKPADILRTPVDIVIINHSGTEFCFDAQECIDRISMIQSYNMDSVNRSWDDIAYNYMIGGDGVTYEGRGWDAVGAHVQGWNTKSLGVGIIGNFTWQTPTDVQRDQLKKFLAWGVELGKVRRDYKLAGACQLHASDSPGRRFMDELRTWPHWWDYMFKENACSGGSAVFL</sequence>
<dbReference type="SMART" id="SM00644">
    <property type="entry name" value="Ami_2"/>
    <property type="match status" value="1"/>
</dbReference>
<dbReference type="SMART" id="SM00701">
    <property type="entry name" value="PGRP"/>
    <property type="match status" value="1"/>
</dbReference>
<keyword evidence="5" id="KW-0812">Transmembrane</keyword>
<dbReference type="GeneID" id="113212157"/>
<protein>
    <submittedName>
        <fullName evidence="9">Uncharacterized protein LOC113212157</fullName>
    </submittedName>
</protein>
<dbReference type="Pfam" id="PF01510">
    <property type="entry name" value="Amidase_2"/>
    <property type="match status" value="1"/>
</dbReference>
<dbReference type="OrthoDB" id="10001926at2759"/>
<proteinExistence type="inferred from homology"/>
<dbReference type="GO" id="GO:0008745">
    <property type="term" value="F:N-acetylmuramoyl-L-alanine amidase activity"/>
    <property type="evidence" value="ECO:0007669"/>
    <property type="project" value="InterPro"/>
</dbReference>
<evidence type="ECO:0000313" key="9">
    <source>
        <dbReference type="RefSeq" id="XP_052131738.1"/>
    </source>
</evidence>
<gene>
    <name evidence="9" type="primary">LOC113212157</name>
</gene>
<evidence type="ECO:0000256" key="4">
    <source>
        <dbReference type="SAM" id="MobiDB-lite"/>
    </source>
</evidence>
<feature type="compositionally biased region" description="Low complexity" evidence="4">
    <location>
        <begin position="59"/>
        <end position="68"/>
    </location>
</feature>
<keyword evidence="8" id="KW-1185">Reference proteome</keyword>
<reference evidence="9" key="1">
    <citation type="submission" date="2025-08" db="UniProtKB">
        <authorList>
            <consortium name="RefSeq"/>
        </authorList>
    </citation>
    <scope>IDENTIFICATION</scope>
    <source>
        <tissue evidence="9">Whole organism</tissue>
    </source>
</reference>
<dbReference type="PANTHER" id="PTHR11022">
    <property type="entry name" value="PEPTIDOGLYCAN RECOGNITION PROTEIN"/>
    <property type="match status" value="1"/>
</dbReference>
<dbReference type="PANTHER" id="PTHR11022:SF41">
    <property type="entry name" value="PEPTIDOGLYCAN-RECOGNITION PROTEIN LC-RELATED"/>
    <property type="match status" value="1"/>
</dbReference>
<keyword evidence="2" id="KW-0399">Innate immunity</keyword>
<dbReference type="GO" id="GO:0009253">
    <property type="term" value="P:peptidoglycan catabolic process"/>
    <property type="evidence" value="ECO:0007669"/>
    <property type="project" value="InterPro"/>
</dbReference>
<dbReference type="Gene3D" id="3.40.80.10">
    <property type="entry name" value="Peptidoglycan recognition protein-like"/>
    <property type="match status" value="1"/>
</dbReference>
<feature type="domain" description="N-acetylmuramoyl-L-alanine amidase" evidence="6">
    <location>
        <begin position="231"/>
        <end position="372"/>
    </location>
</feature>
<organism evidence="8 9">
    <name type="scientific">Frankliniella occidentalis</name>
    <name type="common">Western flower thrips</name>
    <name type="synonym">Euthrips occidentalis</name>
    <dbReference type="NCBI Taxonomy" id="133901"/>
    <lineage>
        <taxon>Eukaryota</taxon>
        <taxon>Metazoa</taxon>
        <taxon>Ecdysozoa</taxon>
        <taxon>Arthropoda</taxon>
        <taxon>Hexapoda</taxon>
        <taxon>Insecta</taxon>
        <taxon>Pterygota</taxon>
        <taxon>Neoptera</taxon>
        <taxon>Paraneoptera</taxon>
        <taxon>Thysanoptera</taxon>
        <taxon>Terebrantia</taxon>
        <taxon>Thripoidea</taxon>
        <taxon>Thripidae</taxon>
        <taxon>Frankliniella</taxon>
    </lineage>
</organism>
<feature type="transmembrane region" description="Helical" evidence="5">
    <location>
        <begin position="185"/>
        <end position="208"/>
    </location>
</feature>
<dbReference type="InterPro" id="IPR015510">
    <property type="entry name" value="PGRP"/>
</dbReference>
<dbReference type="InterPro" id="IPR036505">
    <property type="entry name" value="Amidase/PGRP_sf"/>
</dbReference>
<keyword evidence="5" id="KW-0472">Membrane</keyword>
<dbReference type="InterPro" id="IPR002502">
    <property type="entry name" value="Amidase_domain"/>
</dbReference>
<feature type="domain" description="Peptidoglycan recognition protein family" evidence="7">
    <location>
        <begin position="221"/>
        <end position="366"/>
    </location>
</feature>
<dbReference type="AlphaFoldDB" id="A0A9C6X9Q9"/>
<dbReference type="GO" id="GO:0045087">
    <property type="term" value="P:innate immune response"/>
    <property type="evidence" value="ECO:0007669"/>
    <property type="project" value="UniProtKB-KW"/>
</dbReference>
<dbReference type="CDD" id="cd06583">
    <property type="entry name" value="PGRP"/>
    <property type="match status" value="1"/>
</dbReference>
<dbReference type="KEGG" id="foc:113212157"/>
<dbReference type="Proteomes" id="UP000504606">
    <property type="component" value="Unplaced"/>
</dbReference>
<evidence type="ECO:0000259" key="7">
    <source>
        <dbReference type="SMART" id="SM00701"/>
    </source>
</evidence>
<comment type="similarity">
    <text evidence="1">Belongs to the N-acetylmuramoyl-L-alanine amidase 2 family.</text>
</comment>
<evidence type="ECO:0000313" key="8">
    <source>
        <dbReference type="Proteomes" id="UP000504606"/>
    </source>
</evidence>
<evidence type="ECO:0000256" key="1">
    <source>
        <dbReference type="ARBA" id="ARBA00007553"/>
    </source>
</evidence>
<evidence type="ECO:0000259" key="6">
    <source>
        <dbReference type="SMART" id="SM00644"/>
    </source>
</evidence>
<dbReference type="RefSeq" id="XP_052131738.1">
    <property type="nucleotide sequence ID" value="XM_052275778.1"/>
</dbReference>
<evidence type="ECO:0000256" key="3">
    <source>
        <dbReference type="ARBA" id="ARBA00022859"/>
    </source>
</evidence>
<dbReference type="SUPFAM" id="SSF55846">
    <property type="entry name" value="N-acetylmuramoyl-L-alanine amidase-like"/>
    <property type="match status" value="1"/>
</dbReference>
<keyword evidence="3" id="KW-0391">Immunity</keyword>
<dbReference type="FunFam" id="3.40.80.10:FF:000001">
    <property type="entry name" value="Peptidoglycan recognition protein 1"/>
    <property type="match status" value="1"/>
</dbReference>
<feature type="compositionally biased region" description="Gly residues" evidence="4">
    <location>
        <begin position="78"/>
        <end position="87"/>
    </location>
</feature>
<evidence type="ECO:0000256" key="5">
    <source>
        <dbReference type="SAM" id="Phobius"/>
    </source>
</evidence>
<dbReference type="GO" id="GO:0008270">
    <property type="term" value="F:zinc ion binding"/>
    <property type="evidence" value="ECO:0007669"/>
    <property type="project" value="InterPro"/>
</dbReference>
<feature type="region of interest" description="Disordered" evidence="4">
    <location>
        <begin position="49"/>
        <end position="88"/>
    </location>
</feature>